<comment type="caution">
    <text evidence="2">The sequence shown here is derived from an EMBL/GenBank/DDBJ whole genome shotgun (WGS) entry which is preliminary data.</text>
</comment>
<feature type="chain" id="PRO_5016440831" description="DUF4360 domain-containing protein" evidence="1">
    <location>
        <begin position="21"/>
        <end position="223"/>
    </location>
</feature>
<accession>A0A317CCF9</accession>
<evidence type="ECO:0000313" key="2">
    <source>
        <dbReference type="EMBL" id="PWQ96375.1"/>
    </source>
</evidence>
<dbReference type="PROSITE" id="PS51257">
    <property type="entry name" value="PROKAR_LIPOPROTEIN"/>
    <property type="match status" value="1"/>
</dbReference>
<dbReference type="Proteomes" id="UP000245506">
    <property type="component" value="Unassembled WGS sequence"/>
</dbReference>
<dbReference type="Pfam" id="PF14273">
    <property type="entry name" value="DUF4360"/>
    <property type="match status" value="1"/>
</dbReference>
<name>A0A317CCF9_9GAMM</name>
<dbReference type="OrthoDB" id="5861865at2"/>
<dbReference type="AlphaFoldDB" id="A0A317CCF9"/>
<dbReference type="RefSeq" id="WP_109823346.1">
    <property type="nucleotide sequence ID" value="NZ_QGKL01000029.1"/>
</dbReference>
<organism evidence="2 3">
    <name type="scientific">Leucothrix arctica</name>
    <dbReference type="NCBI Taxonomy" id="1481894"/>
    <lineage>
        <taxon>Bacteria</taxon>
        <taxon>Pseudomonadati</taxon>
        <taxon>Pseudomonadota</taxon>
        <taxon>Gammaproteobacteria</taxon>
        <taxon>Thiotrichales</taxon>
        <taxon>Thiotrichaceae</taxon>
        <taxon>Leucothrix</taxon>
    </lineage>
</organism>
<dbReference type="EMBL" id="QGKL01000029">
    <property type="protein sequence ID" value="PWQ96375.1"/>
    <property type="molecule type" value="Genomic_DNA"/>
</dbReference>
<keyword evidence="1" id="KW-0732">Signal</keyword>
<sequence length="223" mass="24065">MKYIPLLLTSAFLAACNGSATVSVDIEIEDLLFTDLTYDDLPFSDVSINGATFSGSGCPAGSGDMIVSPDKKSISVLLDDYIVDAGDGSGLVNRSKCDIAISLDIPEGYRAILMDADYRLAVDLTEGSLAEFTRQYFFSGGKSETFQDSWSGKLENLEVELPDRLGAYGGSLSECGQDVIFRSKTSLYASVPHDGETAFIAVDSLDFKSSAQFDYYLDYVVCD</sequence>
<dbReference type="InterPro" id="IPR025649">
    <property type="entry name" value="DUF4360"/>
</dbReference>
<dbReference type="PANTHER" id="PTHR38847">
    <property type="match status" value="1"/>
</dbReference>
<evidence type="ECO:0000313" key="3">
    <source>
        <dbReference type="Proteomes" id="UP000245506"/>
    </source>
</evidence>
<feature type="signal peptide" evidence="1">
    <location>
        <begin position="1"/>
        <end position="20"/>
    </location>
</feature>
<proteinExistence type="predicted"/>
<evidence type="ECO:0000256" key="1">
    <source>
        <dbReference type="SAM" id="SignalP"/>
    </source>
</evidence>
<dbReference type="PANTHER" id="PTHR38847:SF1">
    <property type="entry name" value="PSEUDOURIDINE SYNTHASE RSUA_RLUA-LIKE DOMAIN-CONTAINING PROTEIN"/>
    <property type="match status" value="1"/>
</dbReference>
<evidence type="ECO:0008006" key="4">
    <source>
        <dbReference type="Google" id="ProtNLM"/>
    </source>
</evidence>
<keyword evidence="3" id="KW-1185">Reference proteome</keyword>
<gene>
    <name evidence="2" type="ORF">DKT75_10350</name>
</gene>
<protein>
    <recommendedName>
        <fullName evidence="4">DUF4360 domain-containing protein</fullName>
    </recommendedName>
</protein>
<reference evidence="2 3" key="1">
    <citation type="submission" date="2018-05" db="EMBL/GenBank/DDBJ databases">
        <title>Leucothrix arctica sp. nov., isolated from Arctic seawater.</title>
        <authorList>
            <person name="Choi A."/>
            <person name="Baek K."/>
        </authorList>
    </citation>
    <scope>NUCLEOTIDE SEQUENCE [LARGE SCALE GENOMIC DNA]</scope>
    <source>
        <strain evidence="2 3">IMCC9719</strain>
    </source>
</reference>